<comment type="subcellular location">
    <subcellularLocation>
        <location evidence="1">Nucleus</location>
    </subcellularLocation>
</comment>
<dbReference type="SUPFAM" id="SSF49785">
    <property type="entry name" value="Galactose-binding domain-like"/>
    <property type="match status" value="1"/>
</dbReference>
<reference evidence="9" key="2">
    <citation type="submission" date="2025-09" db="UniProtKB">
        <authorList>
            <consortium name="Ensembl"/>
        </authorList>
    </citation>
    <scope>IDENTIFICATION</scope>
</reference>
<evidence type="ECO:0000256" key="1">
    <source>
        <dbReference type="ARBA" id="ARBA00004123"/>
    </source>
</evidence>
<dbReference type="GeneTree" id="ENSGT00390000017748"/>
<dbReference type="InterPro" id="IPR008979">
    <property type="entry name" value="Galactose-bd-like_sf"/>
</dbReference>
<evidence type="ECO:0000256" key="2">
    <source>
        <dbReference type="ARBA" id="ARBA00009556"/>
    </source>
</evidence>
<evidence type="ECO:0000313" key="10">
    <source>
        <dbReference type="Proteomes" id="UP000694561"/>
    </source>
</evidence>
<organism evidence="9 10">
    <name type="scientific">Monodon monoceros</name>
    <name type="common">Narwhal</name>
    <name type="synonym">Ceratodon monodon</name>
    <dbReference type="NCBI Taxonomy" id="40151"/>
    <lineage>
        <taxon>Eukaryota</taxon>
        <taxon>Metazoa</taxon>
        <taxon>Chordata</taxon>
        <taxon>Craniata</taxon>
        <taxon>Vertebrata</taxon>
        <taxon>Euteleostomi</taxon>
        <taxon>Mammalia</taxon>
        <taxon>Eutheria</taxon>
        <taxon>Laurasiatheria</taxon>
        <taxon>Artiodactyla</taxon>
        <taxon>Whippomorpha</taxon>
        <taxon>Cetacea</taxon>
        <taxon>Odontoceti</taxon>
        <taxon>Monodontidae</taxon>
        <taxon>Monodon</taxon>
    </lineage>
</organism>
<feature type="region of interest" description="Disordered" evidence="8">
    <location>
        <begin position="68"/>
        <end position="90"/>
    </location>
</feature>
<dbReference type="GO" id="GO:0005634">
    <property type="term" value="C:nucleus"/>
    <property type="evidence" value="ECO:0007669"/>
    <property type="project" value="UniProtKB-SubCell"/>
</dbReference>
<evidence type="ECO:0000256" key="3">
    <source>
        <dbReference type="ARBA" id="ARBA00019956"/>
    </source>
</evidence>
<evidence type="ECO:0000256" key="6">
    <source>
        <dbReference type="ARBA" id="ARBA00064125"/>
    </source>
</evidence>
<reference evidence="9" key="1">
    <citation type="submission" date="2025-08" db="UniProtKB">
        <authorList>
            <consortium name="Ensembl"/>
        </authorList>
    </citation>
    <scope>IDENTIFICATION</scope>
</reference>
<name>A0A8C6B020_MONMO</name>
<comment type="function">
    <text evidence="5">May act as a repressor of NR2C2-mediated transactivation by suppressing the binding between NR2C2/TR4 and the TR4-response element in target genes.</text>
</comment>
<evidence type="ECO:0000256" key="8">
    <source>
        <dbReference type="SAM" id="MobiDB-lite"/>
    </source>
</evidence>
<comment type="subunit">
    <text evidence="6">Interacts with NR2C2/TR4.</text>
</comment>
<evidence type="ECO:0000313" key="9">
    <source>
        <dbReference type="Ensembl" id="ENSMMNP00015008959.1"/>
    </source>
</evidence>
<dbReference type="Proteomes" id="UP000694561">
    <property type="component" value="Unplaced"/>
</dbReference>
<evidence type="ECO:0000256" key="7">
    <source>
        <dbReference type="ARBA" id="ARBA00082234"/>
    </source>
</evidence>
<protein>
    <recommendedName>
        <fullName evidence="3">Nuclear receptor 2C2-associated protein</fullName>
    </recommendedName>
    <alternativeName>
        <fullName evidence="7">TR4 orphan receptor-associated 16 kDa protein</fullName>
    </alternativeName>
</protein>
<dbReference type="AlphaFoldDB" id="A0A8C6B020"/>
<comment type="similarity">
    <text evidence="2">Belongs to the NR2C2AP family.</text>
</comment>
<accession>A0A8C6B020</accession>
<gene>
    <name evidence="9" type="primary">NR2C2AP</name>
</gene>
<evidence type="ECO:0000256" key="5">
    <source>
        <dbReference type="ARBA" id="ARBA00057172"/>
    </source>
</evidence>
<dbReference type="Ensembl" id="ENSMMNT00015009791.1">
    <property type="protein sequence ID" value="ENSMMNP00015008959.1"/>
    <property type="gene ID" value="ENSMMNG00015006667.1"/>
</dbReference>
<feature type="compositionally biased region" description="Polar residues" evidence="8">
    <location>
        <begin position="68"/>
        <end position="89"/>
    </location>
</feature>
<proteinExistence type="inferred from homology"/>
<dbReference type="Gene3D" id="2.60.120.260">
    <property type="entry name" value="Galactose-binding domain-like"/>
    <property type="match status" value="1"/>
</dbReference>
<keyword evidence="4" id="KW-0539">Nucleus</keyword>
<evidence type="ECO:0000256" key="4">
    <source>
        <dbReference type="ARBA" id="ARBA00023242"/>
    </source>
</evidence>
<keyword evidence="10" id="KW-1185">Reference proteome</keyword>
<dbReference type="FunFam" id="2.60.120.260:FF:000070">
    <property type="entry name" value="Nuclear receptor 2C2-associated protein"/>
    <property type="match status" value="1"/>
</dbReference>
<sequence>MPGQVQLSYRGQHSALAAALGTRTGQCQAAGQTYVEDLACGKAREKTKPENQQEKALKLKSCPILSILQTPTSPNPQANSPRSPATKSSIWRIRRPETQTDMAPILDLKQDGEEGRGEDVKTLSVNKVALWRPGFEPGLSSALSPARLCGTEMTHSLVCPETVSRVSSVLNRNTRQFGKKHLFDQDEETCWNSDQGPSQWVILEFPQRICVSQLQIQFQGGFSSRQGRLEGSQGSEALSKIVDFYPEDNNSLQTFPVPSAEVDRLKVTFEDATDFFGRVVIYHLRVLGEKKV</sequence>